<accession>A0A565CC35</accession>
<keyword evidence="11" id="KW-1185">Reference proteome</keyword>
<organism evidence="10 11">
    <name type="scientific">Arabis nemorensis</name>
    <dbReference type="NCBI Taxonomy" id="586526"/>
    <lineage>
        <taxon>Eukaryota</taxon>
        <taxon>Viridiplantae</taxon>
        <taxon>Streptophyta</taxon>
        <taxon>Embryophyta</taxon>
        <taxon>Tracheophyta</taxon>
        <taxon>Spermatophyta</taxon>
        <taxon>Magnoliopsida</taxon>
        <taxon>eudicotyledons</taxon>
        <taxon>Gunneridae</taxon>
        <taxon>Pentapetalae</taxon>
        <taxon>rosids</taxon>
        <taxon>malvids</taxon>
        <taxon>Brassicales</taxon>
        <taxon>Brassicaceae</taxon>
        <taxon>Arabideae</taxon>
        <taxon>Arabis</taxon>
    </lineage>
</organism>
<dbReference type="PANTHER" id="PTHR10015:SF298">
    <property type="entry name" value="HEAT STRESS TRANSCRIPTION FACTOR A-9"/>
    <property type="match status" value="1"/>
</dbReference>
<keyword evidence="2" id="KW-0597">Phosphoprotein</keyword>
<evidence type="ECO:0000256" key="3">
    <source>
        <dbReference type="ARBA" id="ARBA00023015"/>
    </source>
</evidence>
<keyword evidence="6" id="KW-0804">Transcription</keyword>
<dbReference type="InterPro" id="IPR000232">
    <property type="entry name" value="HSF_DNA-bd"/>
</dbReference>
<dbReference type="SMART" id="SM00415">
    <property type="entry name" value="HSF"/>
    <property type="match status" value="1"/>
</dbReference>
<evidence type="ECO:0000256" key="7">
    <source>
        <dbReference type="ARBA" id="ARBA00023242"/>
    </source>
</evidence>
<dbReference type="GO" id="GO:0034605">
    <property type="term" value="P:cellular response to heat"/>
    <property type="evidence" value="ECO:0007669"/>
    <property type="project" value="TreeGrafter"/>
</dbReference>
<dbReference type="Proteomes" id="UP000489600">
    <property type="component" value="Unassembled WGS sequence"/>
</dbReference>
<dbReference type="SUPFAM" id="SSF46785">
    <property type="entry name" value="Winged helix' DNA-binding domain"/>
    <property type="match status" value="1"/>
</dbReference>
<dbReference type="GO" id="GO:0006357">
    <property type="term" value="P:regulation of transcription by RNA polymerase II"/>
    <property type="evidence" value="ECO:0007669"/>
    <property type="project" value="TreeGrafter"/>
</dbReference>
<proteinExistence type="inferred from homology"/>
<dbReference type="Gene3D" id="1.10.10.10">
    <property type="entry name" value="Winged helix-like DNA-binding domain superfamily/Winged helix DNA-binding domain"/>
    <property type="match status" value="1"/>
</dbReference>
<dbReference type="InterPro" id="IPR036390">
    <property type="entry name" value="WH_DNA-bd_sf"/>
</dbReference>
<dbReference type="OrthoDB" id="60033at2759"/>
<sequence>MEKQKEQIVCINGTEHKDSSSPEAETVTVNGEQTVITDTTVTTGVGGSSDSSSSYVESLKPDDAVNLPSVGLPKATEGLREMGPMPFLRKTFEIVDDAVTDPVVSWSPTRKSFIVWDSYIFSENLLPKYFKHRNFSSFVRQLNTYGFRKVDSDRWEFANEGFQQGKKHLLKNIKRRSKINYNKDASTTGLGLESETEVESLKEEQSSMSLEIFKLKKQQEESHQQMITVEEKIHGVESKQQHMLGFFAKLAKDQRFVERLMKKRKLKQQRELEAAEFVKKLKLLQDQETQENLPDVESEIFREELAMAVTQLNPESDIINNYKDMTTSCQLKAEELLGSKTIVDVNVREDSKRI</sequence>
<dbReference type="GO" id="GO:0000978">
    <property type="term" value="F:RNA polymerase II cis-regulatory region sequence-specific DNA binding"/>
    <property type="evidence" value="ECO:0007669"/>
    <property type="project" value="TreeGrafter"/>
</dbReference>
<dbReference type="PRINTS" id="PR00056">
    <property type="entry name" value="HSFDOMAIN"/>
</dbReference>
<evidence type="ECO:0000256" key="1">
    <source>
        <dbReference type="ARBA" id="ARBA00004123"/>
    </source>
</evidence>
<feature type="domain" description="HSF-type DNA-binding" evidence="9">
    <location>
        <begin position="126"/>
        <end position="150"/>
    </location>
</feature>
<gene>
    <name evidence="10" type="ORF">ANE_LOCUS21566</name>
</gene>
<evidence type="ECO:0000313" key="11">
    <source>
        <dbReference type="Proteomes" id="UP000489600"/>
    </source>
</evidence>
<dbReference type="PROSITE" id="PS00434">
    <property type="entry name" value="HSF_DOMAIN"/>
    <property type="match status" value="1"/>
</dbReference>
<evidence type="ECO:0000259" key="9">
    <source>
        <dbReference type="PROSITE" id="PS00434"/>
    </source>
</evidence>
<keyword evidence="5" id="KW-0238">DNA-binding</keyword>
<evidence type="ECO:0000313" key="10">
    <source>
        <dbReference type="EMBL" id="VVB11122.1"/>
    </source>
</evidence>
<dbReference type="FunFam" id="1.10.10.10:FF:000057">
    <property type="entry name" value="Heat shock transcription factor 1"/>
    <property type="match status" value="1"/>
</dbReference>
<comment type="similarity">
    <text evidence="8">Belongs to the HSF family. Class A subfamily.</text>
</comment>
<keyword evidence="7" id="KW-0539">Nucleus</keyword>
<keyword evidence="4" id="KW-0346">Stress response</keyword>
<evidence type="ECO:0000256" key="6">
    <source>
        <dbReference type="ARBA" id="ARBA00023163"/>
    </source>
</evidence>
<keyword evidence="3" id="KW-0805">Transcription regulation</keyword>
<comment type="subcellular location">
    <subcellularLocation>
        <location evidence="1">Nucleus</location>
    </subcellularLocation>
</comment>
<evidence type="ECO:0000256" key="4">
    <source>
        <dbReference type="ARBA" id="ARBA00023016"/>
    </source>
</evidence>
<dbReference type="AlphaFoldDB" id="A0A565CC35"/>
<protein>
    <recommendedName>
        <fullName evidence="9">HSF-type DNA-binding domain-containing protein</fullName>
    </recommendedName>
</protein>
<evidence type="ECO:0000256" key="8">
    <source>
        <dbReference type="ARBA" id="ARBA00061350"/>
    </source>
</evidence>
<dbReference type="GO" id="GO:0003700">
    <property type="term" value="F:DNA-binding transcription factor activity"/>
    <property type="evidence" value="ECO:0007669"/>
    <property type="project" value="InterPro"/>
</dbReference>
<dbReference type="PANTHER" id="PTHR10015">
    <property type="entry name" value="HEAT SHOCK TRANSCRIPTION FACTOR"/>
    <property type="match status" value="1"/>
</dbReference>
<comment type="caution">
    <text evidence="10">The sequence shown here is derived from an EMBL/GenBank/DDBJ whole genome shotgun (WGS) entry which is preliminary data.</text>
</comment>
<dbReference type="InterPro" id="IPR036388">
    <property type="entry name" value="WH-like_DNA-bd_sf"/>
</dbReference>
<dbReference type="GO" id="GO:0005634">
    <property type="term" value="C:nucleus"/>
    <property type="evidence" value="ECO:0007669"/>
    <property type="project" value="UniProtKB-SubCell"/>
</dbReference>
<dbReference type="Pfam" id="PF00447">
    <property type="entry name" value="HSF_DNA-bind"/>
    <property type="match status" value="1"/>
</dbReference>
<evidence type="ECO:0000256" key="5">
    <source>
        <dbReference type="ARBA" id="ARBA00023125"/>
    </source>
</evidence>
<dbReference type="EMBL" id="CABITT030000007">
    <property type="protein sequence ID" value="VVB11122.1"/>
    <property type="molecule type" value="Genomic_DNA"/>
</dbReference>
<reference evidence="10" key="1">
    <citation type="submission" date="2019-07" db="EMBL/GenBank/DDBJ databases">
        <authorList>
            <person name="Dittberner H."/>
        </authorList>
    </citation>
    <scope>NUCLEOTIDE SEQUENCE [LARGE SCALE GENOMIC DNA]</scope>
</reference>
<name>A0A565CC35_9BRAS</name>
<evidence type="ECO:0000256" key="2">
    <source>
        <dbReference type="ARBA" id="ARBA00022553"/>
    </source>
</evidence>